<dbReference type="PATRIC" id="fig|999408.3.peg.3134"/>
<sequence length="155" mass="16839">MIIIEIPGREPLRIDHVVLDYNGTVAVDGLLLKGAVERISRLREHVKVHVLTADTYGTVTRQCEPLGVEVRTFPREGAAGCKEEIVRGLEGGVACLGNGFNDIQMFDAARLSIAVLEREGMCAALLGHAAVVVRSIEDGLDLLLKPDRLRATLRS</sequence>
<reference evidence="1 2" key="1">
    <citation type="submission" date="2013-01" db="EMBL/GenBank/DDBJ databases">
        <title>The Genome Sequence of Clostridium clostridioforme 90A8.</title>
        <authorList>
            <consortium name="The Broad Institute Genome Sequencing Platform"/>
            <person name="Earl A."/>
            <person name="Ward D."/>
            <person name="Feldgarden M."/>
            <person name="Gevers D."/>
            <person name="Courvalin P."/>
            <person name="Lambert T."/>
            <person name="Walker B."/>
            <person name="Young S.K."/>
            <person name="Zeng Q."/>
            <person name="Gargeya S."/>
            <person name="Fitzgerald M."/>
            <person name="Haas B."/>
            <person name="Abouelleil A."/>
            <person name="Alvarado L."/>
            <person name="Arachchi H.M."/>
            <person name="Berlin A.M."/>
            <person name="Chapman S.B."/>
            <person name="Dewar J."/>
            <person name="Goldberg J."/>
            <person name="Griggs A."/>
            <person name="Gujja S."/>
            <person name="Hansen M."/>
            <person name="Howarth C."/>
            <person name="Imamovic A."/>
            <person name="Larimer J."/>
            <person name="McCowan C."/>
            <person name="Murphy C."/>
            <person name="Neiman D."/>
            <person name="Pearson M."/>
            <person name="Priest M."/>
            <person name="Roberts A."/>
            <person name="Saif S."/>
            <person name="Shea T."/>
            <person name="Sisk P."/>
            <person name="Sykes S."/>
            <person name="Wortman J."/>
            <person name="Nusbaum C."/>
            <person name="Birren B."/>
        </authorList>
    </citation>
    <scope>NUCLEOTIDE SEQUENCE [LARGE SCALE GENOMIC DNA]</scope>
    <source>
        <strain evidence="1 2">90A8</strain>
    </source>
</reference>
<dbReference type="SUPFAM" id="SSF56784">
    <property type="entry name" value="HAD-like"/>
    <property type="match status" value="1"/>
</dbReference>
<comment type="caution">
    <text evidence="1">The sequence shown here is derived from an EMBL/GenBank/DDBJ whole genome shotgun (WGS) entry which is preliminary data.</text>
</comment>
<evidence type="ECO:0000313" key="1">
    <source>
        <dbReference type="EMBL" id="ENZ13395.1"/>
    </source>
</evidence>
<dbReference type="Gene3D" id="3.40.50.1000">
    <property type="entry name" value="HAD superfamily/HAD-like"/>
    <property type="match status" value="1"/>
</dbReference>
<dbReference type="EMBL" id="AGYR01000033">
    <property type="protein sequence ID" value="ENZ13395.1"/>
    <property type="molecule type" value="Genomic_DNA"/>
</dbReference>
<evidence type="ECO:0000313" key="2">
    <source>
        <dbReference type="Proteomes" id="UP000013085"/>
    </source>
</evidence>
<gene>
    <name evidence="1" type="ORF">HMPREF1090_02900</name>
</gene>
<name>A0A0E2H9J7_9FIRM</name>
<dbReference type="Proteomes" id="UP000013085">
    <property type="component" value="Unassembled WGS sequence"/>
</dbReference>
<proteinExistence type="predicted"/>
<dbReference type="AlphaFoldDB" id="A0A0E2H9J7"/>
<protein>
    <submittedName>
        <fullName evidence="1">HAD ATPase, P-type, family IC</fullName>
    </submittedName>
</protein>
<dbReference type="GeneID" id="57961581"/>
<dbReference type="InterPro" id="IPR036412">
    <property type="entry name" value="HAD-like_sf"/>
</dbReference>
<dbReference type="InterPro" id="IPR023214">
    <property type="entry name" value="HAD_sf"/>
</dbReference>
<accession>A0A0E2H9J7</accession>
<organism evidence="1 2">
    <name type="scientific">[Clostridium] clostridioforme 90A8</name>
    <dbReference type="NCBI Taxonomy" id="999408"/>
    <lineage>
        <taxon>Bacteria</taxon>
        <taxon>Bacillati</taxon>
        <taxon>Bacillota</taxon>
        <taxon>Clostridia</taxon>
        <taxon>Lachnospirales</taxon>
        <taxon>Lachnospiraceae</taxon>
        <taxon>Enterocloster</taxon>
    </lineage>
</organism>
<dbReference type="RefSeq" id="WP_002596041.1">
    <property type="nucleotide sequence ID" value="NZ_KB851022.1"/>
</dbReference>
<dbReference type="HOGENOM" id="CLU_142246_0_0_9"/>